<protein>
    <submittedName>
        <fullName evidence="2">Uncharacterized protein</fullName>
    </submittedName>
</protein>
<dbReference type="AlphaFoldDB" id="A0A010RAC0"/>
<accession>A0A010RAC0</accession>
<gene>
    <name evidence="2" type="ORF">CFIO01_11250</name>
</gene>
<dbReference type="HOGENOM" id="CLU_2026523_0_0_1"/>
<sequence length="122" mass="13068">MPIWPVGSMKSSAMLSKFCQPRDDPLRVSGPKLSRSSLSPARIPPVDSIDATGLNSGSELYWKRFSLHGAGPAEGQPSTALPEEPDRGLKQLDSGVVMSRTTRMTCSGYVSSTLSCACSLMY</sequence>
<comment type="caution">
    <text evidence="2">The sequence shown here is derived from an EMBL/GenBank/DDBJ whole genome shotgun (WGS) entry which is preliminary data.</text>
</comment>
<evidence type="ECO:0000256" key="1">
    <source>
        <dbReference type="SAM" id="MobiDB-lite"/>
    </source>
</evidence>
<dbReference type="EMBL" id="JARH01000075">
    <property type="protein sequence ID" value="EXF85645.1"/>
    <property type="molecule type" value="Genomic_DNA"/>
</dbReference>
<evidence type="ECO:0000313" key="2">
    <source>
        <dbReference type="EMBL" id="EXF85645.1"/>
    </source>
</evidence>
<name>A0A010RAC0_9PEZI</name>
<dbReference type="KEGG" id="cfj:CFIO01_11250"/>
<keyword evidence="3" id="KW-1185">Reference proteome</keyword>
<proteinExistence type="predicted"/>
<organism evidence="2 3">
    <name type="scientific">Colletotrichum fioriniae PJ7</name>
    <dbReference type="NCBI Taxonomy" id="1445577"/>
    <lineage>
        <taxon>Eukaryota</taxon>
        <taxon>Fungi</taxon>
        <taxon>Dikarya</taxon>
        <taxon>Ascomycota</taxon>
        <taxon>Pezizomycotina</taxon>
        <taxon>Sordariomycetes</taxon>
        <taxon>Hypocreomycetidae</taxon>
        <taxon>Glomerellales</taxon>
        <taxon>Glomerellaceae</taxon>
        <taxon>Colletotrichum</taxon>
        <taxon>Colletotrichum acutatum species complex</taxon>
    </lineage>
</organism>
<evidence type="ECO:0000313" key="3">
    <source>
        <dbReference type="Proteomes" id="UP000020467"/>
    </source>
</evidence>
<dbReference type="Proteomes" id="UP000020467">
    <property type="component" value="Unassembled WGS sequence"/>
</dbReference>
<feature type="region of interest" description="Disordered" evidence="1">
    <location>
        <begin position="29"/>
        <end position="50"/>
    </location>
</feature>
<reference evidence="2 3" key="1">
    <citation type="submission" date="2014-02" db="EMBL/GenBank/DDBJ databases">
        <title>The genome sequence of Colletotrichum fioriniae PJ7.</title>
        <authorList>
            <person name="Baroncelli R."/>
            <person name="Thon M.R."/>
        </authorList>
    </citation>
    <scope>NUCLEOTIDE SEQUENCE [LARGE SCALE GENOMIC DNA]</scope>
    <source>
        <strain evidence="2 3">PJ7</strain>
    </source>
</reference>
<dbReference type="OrthoDB" id="4837480at2759"/>